<dbReference type="EMBL" id="JADBHS010000001">
    <property type="protein sequence ID" value="MBE2985547.1"/>
    <property type="molecule type" value="Genomic_DNA"/>
</dbReference>
<name>A0ABD4JFI5_9BACT</name>
<gene>
    <name evidence="1" type="ORF">CCAL12919_00160</name>
</gene>
<dbReference type="AlphaFoldDB" id="A0ABD4JFI5"/>
<sequence length="118" mass="13095">MNSIDETARDLKSEFGLLELASIEALDQNGDYIVFDGLESIDDISDYAIFSVIVARNTLVGEKSGVLSRIDELRRDLFKFGAKQGEKIVFGAKAAFVTSTLYCVRLQIKIKIIGFIEP</sequence>
<protein>
    <submittedName>
        <fullName evidence="1">Uncharacterized protein</fullName>
    </submittedName>
</protein>
<comment type="caution">
    <text evidence="1">The sequence shown here is derived from an EMBL/GenBank/DDBJ whole genome shotgun (WGS) entry which is preliminary data.</text>
</comment>
<accession>A0ABD4JFI5</accession>
<dbReference type="Proteomes" id="UP001318760">
    <property type="component" value="Unassembled WGS sequence"/>
</dbReference>
<evidence type="ECO:0000313" key="2">
    <source>
        <dbReference type="Proteomes" id="UP001318760"/>
    </source>
</evidence>
<evidence type="ECO:0000313" key="1">
    <source>
        <dbReference type="EMBL" id="MBE2985547.1"/>
    </source>
</evidence>
<proteinExistence type="predicted"/>
<dbReference type="RefSeq" id="WP_336610408.1">
    <property type="nucleotide sequence ID" value="NZ_JADBHS010000001.1"/>
</dbReference>
<organism evidence="1 2">
    <name type="scientific">Campylobacter californiensis</name>
    <dbReference type="NCBI Taxonomy" id="1032243"/>
    <lineage>
        <taxon>Bacteria</taxon>
        <taxon>Pseudomonadati</taxon>
        <taxon>Campylobacterota</taxon>
        <taxon>Epsilonproteobacteria</taxon>
        <taxon>Campylobacterales</taxon>
        <taxon>Campylobacteraceae</taxon>
        <taxon>Campylobacter</taxon>
    </lineage>
</organism>
<reference evidence="1 2" key="1">
    <citation type="submission" date="2020-10" db="EMBL/GenBank/DDBJ databases">
        <title>Campylobacter californiensis sp. nov. isolated from cattle and feral swine in California.</title>
        <authorList>
            <person name="Miller W.G."/>
        </authorList>
    </citation>
    <scope>NUCLEOTIDE SEQUENCE [LARGE SCALE GENOMIC DNA]</scope>
    <source>
        <strain evidence="1 2">RM12919</strain>
    </source>
</reference>